<comment type="caution">
    <text evidence="1">The sequence shown here is derived from an EMBL/GenBank/DDBJ whole genome shotgun (WGS) entry which is preliminary data.</text>
</comment>
<dbReference type="Proteomes" id="UP000790709">
    <property type="component" value="Unassembled WGS sequence"/>
</dbReference>
<sequence>MSQYPNEKSNNPYQQWQQPAETPYGGAQYPSQGQYPPQEHYPPQGQYQTPSGPPPAYGQQPPYTPRDGGDVRSPFPYQGFGQQQQAYQPPPGPPQGYQSQPSTAYHDQKGPGGYQPYQQGPSSSYDRSVGGAAGYQPYQQGPYQQGPPPADALHPYYNQTPGAGPSPQPGASSQADRGAGGMSLGSFFGDKGPPPMWQRQPPPNLPYNQFPSMCLISNGKELSKGFPELPPPCQFSPHPFSTHDVTEDDWKRFLADVKKAGSLSGAQRIKSNVIPMVTGMSLIGGIFMTSAIERKMKAKNRTAAGDVVDHWNHYFFGPRRMEAILCQASERLSGREGSAPMSDPNQRRMANNLRRRSSSSSSDSSSDSEDDRRGGSHSHHAPPRDYRSDRRARRAERRENRRARKAERRERKARGDYQEPYQLFLQPA</sequence>
<protein>
    <submittedName>
        <fullName evidence="1">Uncharacterized protein</fullName>
    </submittedName>
</protein>
<organism evidence="1 2">
    <name type="scientific">Leucogyrophana mollusca</name>
    <dbReference type="NCBI Taxonomy" id="85980"/>
    <lineage>
        <taxon>Eukaryota</taxon>
        <taxon>Fungi</taxon>
        <taxon>Dikarya</taxon>
        <taxon>Basidiomycota</taxon>
        <taxon>Agaricomycotina</taxon>
        <taxon>Agaricomycetes</taxon>
        <taxon>Agaricomycetidae</taxon>
        <taxon>Boletales</taxon>
        <taxon>Boletales incertae sedis</taxon>
        <taxon>Leucogyrophana</taxon>
    </lineage>
</organism>
<reference evidence="1" key="1">
    <citation type="journal article" date="2021" name="New Phytol.">
        <title>Evolutionary innovations through gain and loss of genes in the ectomycorrhizal Boletales.</title>
        <authorList>
            <person name="Wu G."/>
            <person name="Miyauchi S."/>
            <person name="Morin E."/>
            <person name="Kuo A."/>
            <person name="Drula E."/>
            <person name="Varga T."/>
            <person name="Kohler A."/>
            <person name="Feng B."/>
            <person name="Cao Y."/>
            <person name="Lipzen A."/>
            <person name="Daum C."/>
            <person name="Hundley H."/>
            <person name="Pangilinan J."/>
            <person name="Johnson J."/>
            <person name="Barry K."/>
            <person name="LaButti K."/>
            <person name="Ng V."/>
            <person name="Ahrendt S."/>
            <person name="Min B."/>
            <person name="Choi I.G."/>
            <person name="Park H."/>
            <person name="Plett J.M."/>
            <person name="Magnuson J."/>
            <person name="Spatafora J.W."/>
            <person name="Nagy L.G."/>
            <person name="Henrissat B."/>
            <person name="Grigoriev I.V."/>
            <person name="Yang Z.L."/>
            <person name="Xu J."/>
            <person name="Martin F.M."/>
        </authorList>
    </citation>
    <scope>NUCLEOTIDE SEQUENCE</scope>
    <source>
        <strain evidence="1">KUC20120723A-06</strain>
    </source>
</reference>
<accession>A0ACB8B5B5</accession>
<evidence type="ECO:0000313" key="1">
    <source>
        <dbReference type="EMBL" id="KAH7920416.1"/>
    </source>
</evidence>
<gene>
    <name evidence="1" type="ORF">BV22DRAFT_1039900</name>
</gene>
<keyword evidence="2" id="KW-1185">Reference proteome</keyword>
<proteinExistence type="predicted"/>
<name>A0ACB8B5B5_9AGAM</name>
<evidence type="ECO:0000313" key="2">
    <source>
        <dbReference type="Proteomes" id="UP000790709"/>
    </source>
</evidence>
<dbReference type="EMBL" id="MU266582">
    <property type="protein sequence ID" value="KAH7920416.1"/>
    <property type="molecule type" value="Genomic_DNA"/>
</dbReference>